<sequence>MHFLALNGLLLMWFIMTVLEIRAHYYGEDQHIVDGLVQRRIKDRRRGRYYFRWRYQGEYCESSDDCHPGLCCVQRAYRTCQPLSWYGQRCGYGQIKGGCYWRHCPCVYGEDYCQQGYCQV</sequence>
<accession>A0A023G9G9</accession>
<feature type="signal peptide" evidence="1">
    <location>
        <begin position="1"/>
        <end position="23"/>
    </location>
</feature>
<evidence type="ECO:0000256" key="1">
    <source>
        <dbReference type="SAM" id="SignalP"/>
    </source>
</evidence>
<dbReference type="Gene3D" id="2.10.80.10">
    <property type="entry name" value="Lipase, subunit A"/>
    <property type="match status" value="1"/>
</dbReference>
<dbReference type="AlphaFoldDB" id="A0A023G9G9"/>
<name>A0A023G9G9_AMBTT</name>
<keyword evidence="1" id="KW-0732">Signal</keyword>
<reference evidence="2" key="1">
    <citation type="submission" date="2014-03" db="EMBL/GenBank/DDBJ databases">
        <title>The sialotranscriptome of Amblyomma triste, Amblyomma parvum and Amblyomma cajennense ticks, uncovered by 454-based RNA-seq.</title>
        <authorList>
            <person name="Garcia G.R."/>
            <person name="Gardinassi L.G."/>
            <person name="Ribeiro J.M."/>
            <person name="Anatriello E."/>
            <person name="Ferreira B.R."/>
            <person name="Moreira H.N."/>
            <person name="Mafra C."/>
            <person name="Olegario M.M."/>
            <person name="Szabo P.J."/>
            <person name="Miranda-Santos I.K."/>
            <person name="Maruyama S.R."/>
        </authorList>
    </citation>
    <scope>NUCLEOTIDE SEQUENCE</scope>
    <source>
        <strain evidence="2">Mato Grasso do Sul</strain>
        <tissue evidence="2">Salivary glands</tissue>
    </source>
</reference>
<feature type="chain" id="PRO_5001520849" evidence="1">
    <location>
        <begin position="24"/>
        <end position="120"/>
    </location>
</feature>
<protein>
    <submittedName>
        <fullName evidence="2">Putative ixodegrins large 4</fullName>
    </submittedName>
</protein>
<dbReference type="EMBL" id="GBBM01004971">
    <property type="protein sequence ID" value="JAC30447.1"/>
    <property type="molecule type" value="mRNA"/>
</dbReference>
<evidence type="ECO:0000313" key="2">
    <source>
        <dbReference type="EMBL" id="JAC30447.1"/>
    </source>
</evidence>
<organism evidence="2">
    <name type="scientific">Amblyomma triste</name>
    <name type="common">Neotropical tick</name>
    <dbReference type="NCBI Taxonomy" id="251400"/>
    <lineage>
        <taxon>Eukaryota</taxon>
        <taxon>Metazoa</taxon>
        <taxon>Ecdysozoa</taxon>
        <taxon>Arthropoda</taxon>
        <taxon>Chelicerata</taxon>
        <taxon>Arachnida</taxon>
        <taxon>Acari</taxon>
        <taxon>Parasitiformes</taxon>
        <taxon>Ixodida</taxon>
        <taxon>Ixodoidea</taxon>
        <taxon>Ixodidae</taxon>
        <taxon>Amblyomminae</taxon>
        <taxon>Amblyomma</taxon>
    </lineage>
</organism>
<proteinExistence type="evidence at transcript level"/>